<sequence>MTSDSWGHAVAELSIQQFQLTTPHPTVTHERTQHNRPTTPSVPVAPPPKRDPPINKPKHTNIHPLHISPGHRERSTSLLDTGRDPHLSWTQGEIHISPGHRERSTSLLDTGRDPHLSWTQGEIHISPGHRERSTSLLDTGRDPHLSWTQGEIHISPGPSRERCAQARLLQTSILSPTLTWRENNSQSCLTGKGTFVDAI</sequence>
<name>C3YMJ3_BRAFL</name>
<reference evidence="2" key="1">
    <citation type="journal article" date="2008" name="Nature">
        <title>The amphioxus genome and the evolution of the chordate karyotype.</title>
        <authorList>
            <consortium name="US DOE Joint Genome Institute (JGI-PGF)"/>
            <person name="Putnam N.H."/>
            <person name="Butts T."/>
            <person name="Ferrier D.E.K."/>
            <person name="Furlong R.F."/>
            <person name="Hellsten U."/>
            <person name="Kawashima T."/>
            <person name="Robinson-Rechavi M."/>
            <person name="Shoguchi E."/>
            <person name="Terry A."/>
            <person name="Yu J.-K."/>
            <person name="Benito-Gutierrez E.L."/>
            <person name="Dubchak I."/>
            <person name="Garcia-Fernandez J."/>
            <person name="Gibson-Brown J.J."/>
            <person name="Grigoriev I.V."/>
            <person name="Horton A.C."/>
            <person name="de Jong P.J."/>
            <person name="Jurka J."/>
            <person name="Kapitonov V.V."/>
            <person name="Kohara Y."/>
            <person name="Kuroki Y."/>
            <person name="Lindquist E."/>
            <person name="Lucas S."/>
            <person name="Osoegawa K."/>
            <person name="Pennacchio L.A."/>
            <person name="Salamov A.A."/>
            <person name="Satou Y."/>
            <person name="Sauka-Spengler T."/>
            <person name="Schmutz J."/>
            <person name="Shin-I T."/>
            <person name="Toyoda A."/>
            <person name="Bronner-Fraser M."/>
            <person name="Fujiyama A."/>
            <person name="Holland L.Z."/>
            <person name="Holland P.W.H."/>
            <person name="Satoh N."/>
            <person name="Rokhsar D.S."/>
        </authorList>
    </citation>
    <scope>NUCLEOTIDE SEQUENCE [LARGE SCALE GENOMIC DNA]</scope>
    <source>
        <strain evidence="2">S238N-H82</strain>
        <tissue evidence="2">Testes</tissue>
    </source>
</reference>
<dbReference type="EMBL" id="GG666530">
    <property type="protein sequence ID" value="EEN58489.1"/>
    <property type="molecule type" value="Genomic_DNA"/>
</dbReference>
<feature type="region of interest" description="Disordered" evidence="1">
    <location>
        <begin position="17"/>
        <end position="83"/>
    </location>
</feature>
<accession>C3YMJ3</accession>
<feature type="compositionally biased region" description="Basic and acidic residues" evidence="1">
    <location>
        <begin position="70"/>
        <end position="83"/>
    </location>
</feature>
<dbReference type="AlphaFoldDB" id="C3YMJ3"/>
<dbReference type="InParanoid" id="C3YMJ3"/>
<protein>
    <submittedName>
        <fullName evidence="2">Uncharacterized protein</fullName>
    </submittedName>
</protein>
<organism>
    <name type="scientific">Branchiostoma floridae</name>
    <name type="common">Florida lancelet</name>
    <name type="synonym">Amphioxus</name>
    <dbReference type="NCBI Taxonomy" id="7739"/>
    <lineage>
        <taxon>Eukaryota</taxon>
        <taxon>Metazoa</taxon>
        <taxon>Chordata</taxon>
        <taxon>Cephalochordata</taxon>
        <taxon>Leptocardii</taxon>
        <taxon>Amphioxiformes</taxon>
        <taxon>Branchiostomatidae</taxon>
        <taxon>Branchiostoma</taxon>
    </lineage>
</organism>
<evidence type="ECO:0000256" key="1">
    <source>
        <dbReference type="SAM" id="MobiDB-lite"/>
    </source>
</evidence>
<proteinExistence type="predicted"/>
<evidence type="ECO:0000313" key="2">
    <source>
        <dbReference type="EMBL" id="EEN58489.1"/>
    </source>
</evidence>
<gene>
    <name evidence="2" type="ORF">BRAFLDRAFT_86861</name>
</gene>